<gene>
    <name evidence="2" type="ORF">ERS852470_02341</name>
</gene>
<feature type="transmembrane region" description="Helical" evidence="1">
    <location>
        <begin position="7"/>
        <end position="28"/>
    </location>
</feature>
<sequence length="177" mass="20626">MKREVIFFVEFVSLIILIIGYKLLVYVLKINNLALMNFPYFIFTGIFIVLSFLILIQIVIIIYTSVKSKILKGTIIITSIIGSIIFFLYSLLILAFMYNPEHIIEKENKKMVACVNSFLQVRVAYYDYVNCFVRGNQVRISEDYGSGGYDPFEIDKMPSPQKYIYYDENGNIIKSNW</sequence>
<protein>
    <submittedName>
        <fullName evidence="2">Uncharacterized protein</fullName>
    </submittedName>
</protein>
<dbReference type="RefSeq" id="WP_055277057.1">
    <property type="nucleotide sequence ID" value="NZ_CYYT01000003.1"/>
</dbReference>
<dbReference type="Proteomes" id="UP000095558">
    <property type="component" value="Unassembled WGS sequence"/>
</dbReference>
<dbReference type="AlphaFoldDB" id="A0A173YNB8"/>
<evidence type="ECO:0000313" key="3">
    <source>
        <dbReference type="Proteomes" id="UP000095558"/>
    </source>
</evidence>
<reference evidence="2 3" key="1">
    <citation type="submission" date="2015-09" db="EMBL/GenBank/DDBJ databases">
        <authorList>
            <consortium name="Pathogen Informatics"/>
        </authorList>
    </citation>
    <scope>NUCLEOTIDE SEQUENCE [LARGE SCALE GENOMIC DNA]</scope>
    <source>
        <strain evidence="2 3">2789STDY5834855</strain>
    </source>
</reference>
<feature type="transmembrane region" description="Helical" evidence="1">
    <location>
        <begin position="75"/>
        <end position="98"/>
    </location>
</feature>
<name>A0A173YNB8_9CLOT</name>
<keyword evidence="1" id="KW-1133">Transmembrane helix</keyword>
<keyword evidence="1" id="KW-0472">Membrane</keyword>
<dbReference type="EMBL" id="CYZV01000024">
    <property type="protein sequence ID" value="CUO43552.1"/>
    <property type="molecule type" value="Genomic_DNA"/>
</dbReference>
<organism evidence="2 3">
    <name type="scientific">Clostridium disporicum</name>
    <dbReference type="NCBI Taxonomy" id="84024"/>
    <lineage>
        <taxon>Bacteria</taxon>
        <taxon>Bacillati</taxon>
        <taxon>Bacillota</taxon>
        <taxon>Clostridia</taxon>
        <taxon>Eubacteriales</taxon>
        <taxon>Clostridiaceae</taxon>
        <taxon>Clostridium</taxon>
    </lineage>
</organism>
<evidence type="ECO:0000313" key="2">
    <source>
        <dbReference type="EMBL" id="CUO43552.1"/>
    </source>
</evidence>
<feature type="transmembrane region" description="Helical" evidence="1">
    <location>
        <begin position="40"/>
        <end position="63"/>
    </location>
</feature>
<keyword evidence="1" id="KW-0812">Transmembrane</keyword>
<evidence type="ECO:0000256" key="1">
    <source>
        <dbReference type="SAM" id="Phobius"/>
    </source>
</evidence>
<dbReference type="OrthoDB" id="2085819at2"/>
<proteinExistence type="predicted"/>
<accession>A0A173YNB8</accession>